<feature type="domain" description="Glycoamylase-like" evidence="2">
    <location>
        <begin position="256"/>
        <end position="410"/>
    </location>
</feature>
<feature type="signal peptide" evidence="1">
    <location>
        <begin position="1"/>
        <end position="22"/>
    </location>
</feature>
<evidence type="ECO:0000256" key="1">
    <source>
        <dbReference type="SAM" id="SignalP"/>
    </source>
</evidence>
<evidence type="ECO:0000313" key="3">
    <source>
        <dbReference type="EMBL" id="ABG15144.1"/>
    </source>
</evidence>
<dbReference type="Pfam" id="PF10091">
    <property type="entry name" value="Glycoamylase"/>
    <property type="match status" value="1"/>
</dbReference>
<keyword evidence="1" id="KW-0732">Signal</keyword>
<dbReference type="AlphaFoldDB" id="A0A0E1NWK9"/>
<dbReference type="EMBL" id="CP000308">
    <property type="protein sequence ID" value="ABG15144.1"/>
    <property type="molecule type" value="Genomic_DNA"/>
</dbReference>
<feature type="chain" id="PRO_5010416243" evidence="1">
    <location>
        <begin position="23"/>
        <end position="459"/>
    </location>
</feature>
<dbReference type="HOGENOM" id="CLU_622345_0_0_6"/>
<dbReference type="RefSeq" id="WP_002210387.1">
    <property type="nucleotide sequence ID" value="NC_008150.1"/>
</dbReference>
<dbReference type="KEGG" id="ypa:YPA_3182"/>
<protein>
    <submittedName>
        <fullName evidence="3">Putative membrane protein</fullName>
    </submittedName>
</protein>
<reference evidence="3 4" key="1">
    <citation type="journal article" date="2006" name="J. Bacteriol.">
        <title>Complete genome sequence of Yersinia pestis strains Antiqua and Nepal516: evidence of gene reduction in an emerging pathogen.</title>
        <authorList>
            <person name="Chain P.S."/>
            <person name="Hu P."/>
            <person name="Malfatti S.A."/>
            <person name="Radnedge L."/>
            <person name="Larimer F."/>
            <person name="Vergez L.M."/>
            <person name="Worsham P."/>
            <person name="Chu M.C."/>
            <person name="Andersen G.L."/>
        </authorList>
    </citation>
    <scope>NUCLEOTIDE SEQUENCE [LARGE SCALE GENOMIC DNA]</scope>
    <source>
        <strain evidence="3 4">Antiqua</strain>
    </source>
</reference>
<dbReference type="InterPro" id="IPR019282">
    <property type="entry name" value="Glycoamylase-like_cons_dom"/>
</dbReference>
<sequence precursor="true">MINKRKIVLAAILLTVNGGLFAQSVVIDQLKVSEHLYPKGFESEFQNNLDFYRDGVGVDEKAKVPYDTIRIEGTEIVKGYYTNTTEVGLYLNILTESVKAGNLQALQRIKETLTTLEQAPKWNGLFYWPYDIRDGKLVTNPDEIVPAVDNGNLSFALAGVAGAFLDSSDADKQEIVQRIEAILDGQKPGWAALYDENKGLLSSGWSTKNNASLGYFVDRKGNESRAAVAWAVLATKDMGAKALPVSAFSKMELYTQRYEINGKQYNPLLTWDGAYFQMMMPQIWLNERELMPNYGIVEDHTFIQKVYASKHGIPMVSSSATTDNAYHAFGVPQLSESKVRFKNKIDDGYTGTPHAIALSYIVDPAGAISALKKLKQAYPNIESPYGWYDAVDSSGKISKNILSLDVGMFVGAFLAKEINADVEKYLQSKGDMELLKEMYQSYVPNNYKPLDGLSSSSLH</sequence>
<dbReference type="GeneID" id="57974011"/>
<accession>A0A0E1NWK9</accession>
<organism evidence="3 4">
    <name type="scientific">Yersinia pestis bv. Antiqua (strain Antiqua)</name>
    <dbReference type="NCBI Taxonomy" id="360102"/>
    <lineage>
        <taxon>Bacteria</taxon>
        <taxon>Pseudomonadati</taxon>
        <taxon>Pseudomonadota</taxon>
        <taxon>Gammaproteobacteria</taxon>
        <taxon>Enterobacterales</taxon>
        <taxon>Yersiniaceae</taxon>
        <taxon>Yersinia</taxon>
    </lineage>
</organism>
<dbReference type="Proteomes" id="UP000001971">
    <property type="component" value="Chromosome"/>
</dbReference>
<evidence type="ECO:0000259" key="2">
    <source>
        <dbReference type="Pfam" id="PF10091"/>
    </source>
</evidence>
<dbReference type="PATRIC" id="fig|360102.15.peg.1895"/>
<proteinExistence type="predicted"/>
<evidence type="ECO:0000313" key="4">
    <source>
        <dbReference type="Proteomes" id="UP000001971"/>
    </source>
</evidence>
<name>A0A0E1NWK9_YERPA</name>
<dbReference type="Gene3D" id="1.50.10.140">
    <property type="match status" value="1"/>
</dbReference>
<gene>
    <name evidence="3" type="ordered locus">YPA_3182</name>
</gene>